<dbReference type="eggNOG" id="COG3418">
    <property type="taxonomic scope" value="Bacteria"/>
</dbReference>
<dbReference type="EMBL" id="CP003315">
    <property type="protein sequence ID" value="AFA40900.1"/>
    <property type="molecule type" value="Genomic_DNA"/>
</dbReference>
<feature type="coiled-coil region" evidence="4">
    <location>
        <begin position="49"/>
        <end position="76"/>
    </location>
</feature>
<evidence type="ECO:0000256" key="4">
    <source>
        <dbReference type="SAM" id="Coils"/>
    </source>
</evidence>
<dbReference type="AlphaFoldDB" id="H6Q4B7"/>
<dbReference type="KEGG" id="wgl:WIGMOR_0039"/>
<dbReference type="HOGENOM" id="CLU_1685858_0_0_6"/>
<dbReference type="STRING" id="1142511.WIGMOR_0039"/>
<evidence type="ECO:0000256" key="1">
    <source>
        <dbReference type="ARBA" id="ARBA00002397"/>
    </source>
</evidence>
<keyword evidence="3" id="KW-1005">Bacterial flagellum biogenesis</keyword>
<name>H6Q4B7_WIGGL</name>
<dbReference type="InterPro" id="IPR007809">
    <property type="entry name" value="FlgN-like"/>
</dbReference>
<proteinExistence type="inferred from homology"/>
<dbReference type="Proteomes" id="UP000009061">
    <property type="component" value="Chromosome"/>
</dbReference>
<reference evidence="5 6" key="1">
    <citation type="journal article" date="2012" name="MBio">
        <title>Insight into the transmission biology and species-specific functional capabilities of tsetse (Diptera: glossinidae) obligate symbiont wigglesworthia.</title>
        <authorList>
            <person name="Rio R.V."/>
            <person name="Symula R.E."/>
            <person name="Wang J."/>
            <person name="Lohs C."/>
            <person name="Wu Y.N."/>
            <person name="Snyder A.K."/>
            <person name="Bjornson R.D."/>
            <person name="Oshima K."/>
            <person name="Biehl B.S."/>
            <person name="Perna N.T."/>
            <person name="Hattori M."/>
            <person name="Aksoy S."/>
        </authorList>
    </citation>
    <scope>NUCLEOTIDE SEQUENCE [LARGE SCALE GENOMIC DNA]</scope>
    <source>
        <strain evidence="5">WGM</strain>
    </source>
</reference>
<sequence>MKNNTINLCSFEELHKTLNHIFYNLKKFKFILNLEANFLSTTPVNYLKIQFIIEKKQKIVNKLNELDKKRISLEKTLNIRSNDLKHPKSQNLWKKIQSITHEVYERNEKNNQKISTQMNFVNTLQKKFTQVIPEATFYRSDGNSYKLLTKNFQSKA</sequence>
<dbReference type="Gene3D" id="1.20.58.300">
    <property type="entry name" value="FlgN-like"/>
    <property type="match status" value="1"/>
</dbReference>
<gene>
    <name evidence="5" type="ORF">WIGMOR_0039</name>
</gene>
<dbReference type="InterPro" id="IPR036679">
    <property type="entry name" value="FlgN-like_sf"/>
</dbReference>
<keyword evidence="5" id="KW-0966">Cell projection</keyword>
<dbReference type="RefSeq" id="WP_014353839.1">
    <property type="nucleotide sequence ID" value="NC_016893.1"/>
</dbReference>
<dbReference type="OrthoDB" id="6462803at2"/>
<dbReference type="SUPFAM" id="SSF140566">
    <property type="entry name" value="FlgN-like"/>
    <property type="match status" value="1"/>
</dbReference>
<dbReference type="GO" id="GO:0044780">
    <property type="term" value="P:bacterial-type flagellum assembly"/>
    <property type="evidence" value="ECO:0007669"/>
    <property type="project" value="InterPro"/>
</dbReference>
<keyword evidence="5" id="KW-0282">Flagellum</keyword>
<evidence type="ECO:0000313" key="6">
    <source>
        <dbReference type="Proteomes" id="UP000009061"/>
    </source>
</evidence>
<evidence type="ECO:0000256" key="3">
    <source>
        <dbReference type="ARBA" id="ARBA00022795"/>
    </source>
</evidence>
<protein>
    <submittedName>
        <fullName evidence="5">FlgN family flagellar biosynthesis protein</fullName>
    </submittedName>
</protein>
<organism evidence="5 6">
    <name type="scientific">Wigglesworthia glossinidia endosymbiont of Glossina morsitans morsitans</name>
    <name type="common">Yale colony</name>
    <dbReference type="NCBI Taxonomy" id="1142511"/>
    <lineage>
        <taxon>Bacteria</taxon>
        <taxon>Pseudomonadati</taxon>
        <taxon>Pseudomonadota</taxon>
        <taxon>Gammaproteobacteria</taxon>
        <taxon>Enterobacterales</taxon>
        <taxon>Erwiniaceae</taxon>
        <taxon>Wigglesworthia</taxon>
    </lineage>
</organism>
<evidence type="ECO:0000313" key="5">
    <source>
        <dbReference type="EMBL" id="AFA40900.1"/>
    </source>
</evidence>
<keyword evidence="4" id="KW-0175">Coiled coil</keyword>
<comment type="function">
    <text evidence="1">Required for the efficient initiation of filament assembly.</text>
</comment>
<dbReference type="Pfam" id="PF05130">
    <property type="entry name" value="FlgN"/>
    <property type="match status" value="1"/>
</dbReference>
<evidence type="ECO:0000256" key="2">
    <source>
        <dbReference type="ARBA" id="ARBA00007703"/>
    </source>
</evidence>
<comment type="similarity">
    <text evidence="2">Belongs to the FlgN family.</text>
</comment>
<keyword evidence="6" id="KW-1185">Reference proteome</keyword>
<keyword evidence="5" id="KW-0969">Cilium</keyword>
<accession>H6Q4B7</accession>